<organism evidence="2 3">
    <name type="scientific">Massilia eurypsychrophila</name>
    <dbReference type="NCBI Taxonomy" id="1485217"/>
    <lineage>
        <taxon>Bacteria</taxon>
        <taxon>Pseudomonadati</taxon>
        <taxon>Pseudomonadota</taxon>
        <taxon>Betaproteobacteria</taxon>
        <taxon>Burkholderiales</taxon>
        <taxon>Oxalobacteraceae</taxon>
        <taxon>Telluria group</taxon>
        <taxon>Massilia</taxon>
    </lineage>
</organism>
<dbReference type="AlphaFoldDB" id="A0A2G8TE07"/>
<evidence type="ECO:0000313" key="2">
    <source>
        <dbReference type="EMBL" id="PIL44291.1"/>
    </source>
</evidence>
<dbReference type="RefSeq" id="WP_099789245.1">
    <property type="nucleotide sequence ID" value="NZ_JBHLYV010000098.1"/>
</dbReference>
<gene>
    <name evidence="2" type="ORF">CR105_14565</name>
</gene>
<evidence type="ECO:0000313" key="3">
    <source>
        <dbReference type="Proteomes" id="UP000230390"/>
    </source>
</evidence>
<name>A0A2G8TE07_9BURK</name>
<dbReference type="OrthoDB" id="9180663at2"/>
<proteinExistence type="predicted"/>
<evidence type="ECO:0000256" key="1">
    <source>
        <dbReference type="SAM" id="SignalP"/>
    </source>
</evidence>
<dbReference type="EMBL" id="PDOC01000008">
    <property type="protein sequence ID" value="PIL44291.1"/>
    <property type="molecule type" value="Genomic_DNA"/>
</dbReference>
<feature type="chain" id="PRO_5013593984" description="DUF4157 domain-containing protein" evidence="1">
    <location>
        <begin position="19"/>
        <end position="230"/>
    </location>
</feature>
<protein>
    <recommendedName>
        <fullName evidence="4">DUF4157 domain-containing protein</fullName>
    </recommendedName>
</protein>
<comment type="caution">
    <text evidence="2">The sequence shown here is derived from an EMBL/GenBank/DDBJ whole genome shotgun (WGS) entry which is preliminary data.</text>
</comment>
<feature type="signal peptide" evidence="1">
    <location>
        <begin position="1"/>
        <end position="18"/>
    </location>
</feature>
<keyword evidence="1" id="KW-0732">Signal</keyword>
<sequence>MKRLLLVAALCWSSSAWSARTPFQARCEDTIGAAVVTLTSRDNGYSIDNSVPFRALTRMKQEGSGASFVLGLTRTESRISFALDGAILTDPATRSECVAPKIAVTLAYQPIVIYVGREFLPGTCAYQQILAHEMRHLKAYLEHLPKVDRLVRAALKTRFAGQPIYAPAGQAKRLLEQEMDGGWMPYIKNEMAKVERLQAAIDSPQEYARLSKVCAGEVQLLVGPPKRNKR</sequence>
<accession>A0A2G8TE07</accession>
<evidence type="ECO:0008006" key="4">
    <source>
        <dbReference type="Google" id="ProtNLM"/>
    </source>
</evidence>
<keyword evidence="3" id="KW-1185">Reference proteome</keyword>
<reference evidence="2 3" key="1">
    <citation type="submission" date="2017-10" db="EMBL/GenBank/DDBJ databases">
        <title>Massilia psychrophilum sp. nov., a novel purple-pigmented bacterium isolated from Tianshan glacier, Xinjiang Municipality, China.</title>
        <authorList>
            <person name="Wang H."/>
        </authorList>
    </citation>
    <scope>NUCLEOTIDE SEQUENCE [LARGE SCALE GENOMIC DNA]</scope>
    <source>
        <strain evidence="2 3">JCM 30074</strain>
    </source>
</reference>
<dbReference type="Proteomes" id="UP000230390">
    <property type="component" value="Unassembled WGS sequence"/>
</dbReference>